<accession>A0A3D8QUE6</accession>
<name>A0A3D8QUE6_9HELO</name>
<keyword evidence="4" id="KW-1185">Reference proteome</keyword>
<feature type="transmembrane region" description="Helical" evidence="2">
    <location>
        <begin position="31"/>
        <end position="59"/>
    </location>
</feature>
<feature type="region of interest" description="Disordered" evidence="1">
    <location>
        <begin position="1"/>
        <end position="27"/>
    </location>
</feature>
<dbReference type="AlphaFoldDB" id="A0A3D8QUE6"/>
<dbReference type="Proteomes" id="UP000256328">
    <property type="component" value="Unassembled WGS sequence"/>
</dbReference>
<gene>
    <name evidence="3" type="ORF">BP5796_10000</name>
</gene>
<organism evidence="3 4">
    <name type="scientific">Coleophoma crateriformis</name>
    <dbReference type="NCBI Taxonomy" id="565419"/>
    <lineage>
        <taxon>Eukaryota</taxon>
        <taxon>Fungi</taxon>
        <taxon>Dikarya</taxon>
        <taxon>Ascomycota</taxon>
        <taxon>Pezizomycotina</taxon>
        <taxon>Leotiomycetes</taxon>
        <taxon>Helotiales</taxon>
        <taxon>Dermateaceae</taxon>
        <taxon>Coleophoma</taxon>
    </lineage>
</organism>
<evidence type="ECO:0000313" key="4">
    <source>
        <dbReference type="Proteomes" id="UP000256328"/>
    </source>
</evidence>
<evidence type="ECO:0000256" key="2">
    <source>
        <dbReference type="SAM" id="Phobius"/>
    </source>
</evidence>
<dbReference type="OrthoDB" id="6499973at2759"/>
<evidence type="ECO:0000256" key="1">
    <source>
        <dbReference type="SAM" id="MobiDB-lite"/>
    </source>
</evidence>
<evidence type="ECO:0000313" key="3">
    <source>
        <dbReference type="EMBL" id="RDW65308.1"/>
    </source>
</evidence>
<comment type="caution">
    <text evidence="3">The sequence shown here is derived from an EMBL/GenBank/DDBJ whole genome shotgun (WGS) entry which is preliminary data.</text>
</comment>
<reference evidence="3 4" key="1">
    <citation type="journal article" date="2018" name="IMA Fungus">
        <title>IMA Genome-F 9: Draft genome sequence of Annulohypoxylon stygium, Aspergillus mulundensis, Berkeleyomyces basicola (syn. Thielaviopsis basicola), Ceratocystis smalleyi, two Cercospora beticola strains, Coleophoma cylindrospora, Fusarium fracticaudum, Phialophora cf. hyalina, and Morchella septimelata.</title>
        <authorList>
            <person name="Wingfield B.D."/>
            <person name="Bills G.F."/>
            <person name="Dong Y."/>
            <person name="Huang W."/>
            <person name="Nel W.J."/>
            <person name="Swalarsk-Parry B.S."/>
            <person name="Vaghefi N."/>
            <person name="Wilken P.M."/>
            <person name="An Z."/>
            <person name="de Beer Z.W."/>
            <person name="De Vos L."/>
            <person name="Chen L."/>
            <person name="Duong T.A."/>
            <person name="Gao Y."/>
            <person name="Hammerbacher A."/>
            <person name="Kikkert J.R."/>
            <person name="Li Y."/>
            <person name="Li H."/>
            <person name="Li K."/>
            <person name="Li Q."/>
            <person name="Liu X."/>
            <person name="Ma X."/>
            <person name="Naidoo K."/>
            <person name="Pethybridge S.J."/>
            <person name="Sun J."/>
            <person name="Steenkamp E.T."/>
            <person name="van der Nest M.A."/>
            <person name="van Wyk S."/>
            <person name="Wingfield M.J."/>
            <person name="Xiong C."/>
            <person name="Yue Q."/>
            <person name="Zhang X."/>
        </authorList>
    </citation>
    <scope>NUCLEOTIDE SEQUENCE [LARGE SCALE GENOMIC DNA]</scope>
    <source>
        <strain evidence="3 4">BP5796</strain>
    </source>
</reference>
<evidence type="ECO:0008006" key="5">
    <source>
        <dbReference type="Google" id="ProtNLM"/>
    </source>
</evidence>
<sequence>MTDPYPDEQLVAKSLPSSPQEPPLNETQTEFTTQACLAILGAFFAIFCSVGYTNAFGVFQEYYS</sequence>
<dbReference type="EMBL" id="PDLN01000015">
    <property type="protein sequence ID" value="RDW65308.1"/>
    <property type="molecule type" value="Genomic_DNA"/>
</dbReference>
<proteinExistence type="predicted"/>
<keyword evidence="2" id="KW-0812">Transmembrane</keyword>
<protein>
    <recommendedName>
        <fullName evidence="5">Major facilitator superfamily (MFS) profile domain-containing protein</fullName>
    </recommendedName>
</protein>
<keyword evidence="2" id="KW-0472">Membrane</keyword>
<keyword evidence="2" id="KW-1133">Transmembrane helix</keyword>